<dbReference type="RefSeq" id="WP_074904013.1">
    <property type="nucleotide sequence ID" value="NZ_FOKT01000010.1"/>
</dbReference>
<keyword evidence="1" id="KW-0472">Membrane</keyword>
<evidence type="ECO:0008006" key="4">
    <source>
        <dbReference type="Google" id="ProtNLM"/>
    </source>
</evidence>
<keyword evidence="1" id="KW-1133">Transmembrane helix</keyword>
<name>A0AB35I2N9_MICTH</name>
<feature type="transmembrane region" description="Helical" evidence="1">
    <location>
        <begin position="7"/>
        <end position="25"/>
    </location>
</feature>
<gene>
    <name evidence="2" type="ORF">OQJ68_12670</name>
</gene>
<dbReference type="Proteomes" id="UP001209730">
    <property type="component" value="Unassembled WGS sequence"/>
</dbReference>
<dbReference type="AlphaFoldDB" id="A0AB35I2N9"/>
<sequence length="209" mass="24480">MHKKVRLYVGFVFILLLIAVAWRYFSFSQIFSSVVVAESNGAAPRDNIRSEFAAPERDALLRLLSDPRIQTYFQRQEDKLRLSAYFLSEEGSPTDEEAWRLIESIEQDGRILAYEAMALKLAWLERNSKNKTEFDAAAEAMVKEYRQKAMQSAEEYDPYKDVPGFAEYKEAERRIVQEVQQMTSFPNGMSRHEYLRHRLQEAREEAYGR</sequence>
<evidence type="ECO:0000313" key="3">
    <source>
        <dbReference type="Proteomes" id="UP001209730"/>
    </source>
</evidence>
<evidence type="ECO:0000313" key="2">
    <source>
        <dbReference type="EMBL" id="MCX2802640.1"/>
    </source>
</evidence>
<dbReference type="EMBL" id="JAPHQB010000021">
    <property type="protein sequence ID" value="MCX2802640.1"/>
    <property type="molecule type" value="Genomic_DNA"/>
</dbReference>
<proteinExistence type="predicted"/>
<comment type="caution">
    <text evidence="2">The sequence shown here is derived from an EMBL/GenBank/DDBJ whole genome shotgun (WGS) entry which is preliminary data.</text>
</comment>
<organism evidence="2 3">
    <name type="scientific">Microbulbifer thermotolerans</name>
    <dbReference type="NCBI Taxonomy" id="252514"/>
    <lineage>
        <taxon>Bacteria</taxon>
        <taxon>Pseudomonadati</taxon>
        <taxon>Pseudomonadota</taxon>
        <taxon>Gammaproteobacteria</taxon>
        <taxon>Cellvibrionales</taxon>
        <taxon>Microbulbiferaceae</taxon>
        <taxon>Microbulbifer</taxon>
    </lineage>
</organism>
<evidence type="ECO:0000256" key="1">
    <source>
        <dbReference type="SAM" id="Phobius"/>
    </source>
</evidence>
<reference evidence="2" key="1">
    <citation type="submission" date="2022-11" db="EMBL/GenBank/DDBJ databases">
        <title>Chitin-degrading and fungicidal potential of chitinolytic bacterial strains from marine environment of the Pacific Ocean regions.</title>
        <authorList>
            <person name="Pentekhina I."/>
            <person name="Nedashkovskaya O."/>
            <person name="Seitkalieva A."/>
            <person name="Podvolotskaya A."/>
            <person name="Tekutyeva L."/>
            <person name="Balabanova L."/>
        </authorList>
    </citation>
    <scope>NUCLEOTIDE SEQUENCE</scope>
    <source>
        <strain evidence="2">KMM 6838</strain>
    </source>
</reference>
<keyword evidence="1" id="KW-0812">Transmembrane</keyword>
<accession>A0AB35I2N9</accession>
<protein>
    <recommendedName>
        <fullName evidence="4">Lipase modulator</fullName>
    </recommendedName>
</protein>